<evidence type="ECO:0000256" key="1">
    <source>
        <dbReference type="SAM" id="MobiDB-lite"/>
    </source>
</evidence>
<feature type="region of interest" description="Disordered" evidence="1">
    <location>
        <begin position="1"/>
        <end position="22"/>
    </location>
</feature>
<evidence type="ECO:0000313" key="2">
    <source>
        <dbReference type="EMBL" id="XBH00984.1"/>
    </source>
</evidence>
<name>A0AAU7C7J8_9BACT</name>
<organism evidence="2">
    <name type="scientific">Singulisphaera sp. Ch08</name>
    <dbReference type="NCBI Taxonomy" id="3120278"/>
    <lineage>
        <taxon>Bacteria</taxon>
        <taxon>Pseudomonadati</taxon>
        <taxon>Planctomycetota</taxon>
        <taxon>Planctomycetia</taxon>
        <taxon>Isosphaerales</taxon>
        <taxon>Isosphaeraceae</taxon>
        <taxon>Singulisphaera</taxon>
    </lineage>
</organism>
<dbReference type="EMBL" id="CP155447">
    <property type="protein sequence ID" value="XBH00984.1"/>
    <property type="molecule type" value="Genomic_DNA"/>
</dbReference>
<dbReference type="RefSeq" id="WP_406693666.1">
    <property type="nucleotide sequence ID" value="NZ_CP155447.1"/>
</dbReference>
<reference evidence="2" key="1">
    <citation type="submission" date="2024-05" db="EMBL/GenBank/DDBJ databases">
        <title>Planctomycetes of the genus Singulisphaera possess chitinolytic capabilities.</title>
        <authorList>
            <person name="Ivanova A."/>
        </authorList>
    </citation>
    <scope>NUCLEOTIDE SEQUENCE</scope>
    <source>
        <strain evidence="2">Ch08T</strain>
    </source>
</reference>
<gene>
    <name evidence="2" type="ORF">V5E97_21785</name>
</gene>
<dbReference type="Pfam" id="PF10055">
    <property type="entry name" value="DUF2292"/>
    <property type="match status" value="1"/>
</dbReference>
<sequence length="61" mass="6959">MANESSFLPHADRSFRSPPAGISDLDHVRRAITGIRFGTVRVVIQDGVIVQIERMERQRLR</sequence>
<dbReference type="AlphaFoldDB" id="A0AAU7C7J8"/>
<proteinExistence type="predicted"/>
<accession>A0AAU7C7J8</accession>
<dbReference type="InterPro" id="IPR018743">
    <property type="entry name" value="DUF2292"/>
</dbReference>
<protein>
    <submittedName>
        <fullName evidence="2">YezD family protein</fullName>
    </submittedName>
</protein>